<dbReference type="EMBL" id="VXRY01000415">
    <property type="protein sequence ID" value="MXY34451.1"/>
    <property type="molecule type" value="Genomic_DNA"/>
</dbReference>
<keyword evidence="1" id="KW-0255">Endonuclease</keyword>
<evidence type="ECO:0000313" key="1">
    <source>
        <dbReference type="EMBL" id="MXY34451.1"/>
    </source>
</evidence>
<gene>
    <name evidence="1" type="ORF">F4Y60_10290</name>
</gene>
<proteinExistence type="predicted"/>
<organism evidence="1">
    <name type="scientific">Boseongicola sp. SB0664_bin_43</name>
    <dbReference type="NCBI Taxonomy" id="2604844"/>
    <lineage>
        <taxon>Bacteria</taxon>
        <taxon>Pseudomonadati</taxon>
        <taxon>Pseudomonadota</taxon>
        <taxon>Alphaproteobacteria</taxon>
        <taxon>Rhodobacterales</taxon>
        <taxon>Paracoccaceae</taxon>
        <taxon>Boseongicola</taxon>
    </lineage>
</organism>
<protein>
    <submittedName>
        <fullName evidence="1">Eco29kI family restriction endonuclease</fullName>
    </submittedName>
</protein>
<comment type="caution">
    <text evidence="1">The sequence shown here is derived from an EMBL/GenBank/DDBJ whole genome shotgun (WGS) entry which is preliminary data.</text>
</comment>
<name>A0A6B0Y154_9RHOB</name>
<dbReference type="Pfam" id="PF09517">
    <property type="entry name" value="RE_Eco29kI"/>
    <property type="match status" value="1"/>
</dbReference>
<keyword evidence="1" id="KW-0378">Hydrolase</keyword>
<dbReference type="InterPro" id="IPR018575">
    <property type="entry name" value="Restrct_endonuc_II_Eco29kI"/>
</dbReference>
<reference evidence="1" key="1">
    <citation type="submission" date="2019-09" db="EMBL/GenBank/DDBJ databases">
        <title>Characterisation of the sponge microbiome using genome-centric metagenomics.</title>
        <authorList>
            <person name="Engelberts J.P."/>
            <person name="Robbins S.J."/>
            <person name="De Goeij J.M."/>
            <person name="Aranda M."/>
            <person name="Bell S.C."/>
            <person name="Webster N.S."/>
        </authorList>
    </citation>
    <scope>NUCLEOTIDE SEQUENCE</scope>
    <source>
        <strain evidence="1">SB0664_bin_43</strain>
    </source>
</reference>
<sequence length="197" mass="22359">MSESREFDPLSVEELGRNAARKLMEYPSAELPPLAPFGGVGVYTIHYRGAYAPYAEMPDDEPIYVGKAELRGRRQGRAFEAHPSPVLHMRLREHSDSIRAVNNLSLRDFRCRWLVLDPVWIGLTEQVLIATYRPTWNSVVDGFGNHDPGAGRRNQKRSLWDTLHPGRRWAGKLRESQLNVTEIMNSIAEHRGTGNQG</sequence>
<accession>A0A6B0Y154</accession>
<dbReference type="GO" id="GO:0004519">
    <property type="term" value="F:endonuclease activity"/>
    <property type="evidence" value="ECO:0007669"/>
    <property type="project" value="UniProtKB-KW"/>
</dbReference>
<dbReference type="AlphaFoldDB" id="A0A6B0Y154"/>
<keyword evidence="1" id="KW-0540">Nuclease</keyword>